<organism evidence="9">
    <name type="scientific">bioreactor metagenome</name>
    <dbReference type="NCBI Taxonomy" id="1076179"/>
    <lineage>
        <taxon>unclassified sequences</taxon>
        <taxon>metagenomes</taxon>
        <taxon>ecological metagenomes</taxon>
    </lineage>
</organism>
<dbReference type="InterPro" id="IPR000131">
    <property type="entry name" value="ATP_synth_F1_gsu"/>
</dbReference>
<dbReference type="CDD" id="cd12151">
    <property type="entry name" value="F1-ATPase_gamma"/>
    <property type="match status" value="1"/>
</dbReference>
<evidence type="ECO:0000256" key="5">
    <source>
        <dbReference type="ARBA" id="ARBA00023065"/>
    </source>
</evidence>
<dbReference type="EMBL" id="VSSQ01000099">
    <property type="protein sequence ID" value="MPL76668.1"/>
    <property type="molecule type" value="Genomic_DNA"/>
</dbReference>
<accession>A0A644UCG4</accession>
<evidence type="ECO:0000256" key="2">
    <source>
        <dbReference type="ARBA" id="ARBA00007681"/>
    </source>
</evidence>
<dbReference type="InterPro" id="IPR035968">
    <property type="entry name" value="ATP_synth_F1_ATPase_gsu"/>
</dbReference>
<keyword evidence="6" id="KW-0472">Membrane</keyword>
<keyword evidence="3" id="KW-0813">Transport</keyword>
<dbReference type="PANTHER" id="PTHR11693:SF22">
    <property type="entry name" value="ATP SYNTHASE SUBUNIT GAMMA, MITOCHONDRIAL"/>
    <property type="match status" value="1"/>
</dbReference>
<proteinExistence type="inferred from homology"/>
<keyword evidence="7" id="KW-0139">CF(1)</keyword>
<reference evidence="9" key="1">
    <citation type="submission" date="2019-08" db="EMBL/GenBank/DDBJ databases">
        <authorList>
            <person name="Kucharzyk K."/>
            <person name="Murdoch R.W."/>
            <person name="Higgins S."/>
            <person name="Loffler F."/>
        </authorList>
    </citation>
    <scope>NUCLEOTIDE SEQUENCE</scope>
</reference>
<gene>
    <name evidence="9" type="primary">atpG_9</name>
    <name evidence="9" type="ORF">SDC9_22514</name>
</gene>
<dbReference type="SUPFAM" id="SSF52943">
    <property type="entry name" value="ATP synthase (F1-ATPase), gamma subunit"/>
    <property type="match status" value="1"/>
</dbReference>
<evidence type="ECO:0000256" key="8">
    <source>
        <dbReference type="ARBA" id="ARBA00023310"/>
    </source>
</evidence>
<protein>
    <submittedName>
        <fullName evidence="9">ATP synthase gamma chain</fullName>
    </submittedName>
</protein>
<dbReference type="GO" id="GO:0046933">
    <property type="term" value="F:proton-transporting ATP synthase activity, rotational mechanism"/>
    <property type="evidence" value="ECO:0007669"/>
    <property type="project" value="InterPro"/>
</dbReference>
<evidence type="ECO:0000256" key="3">
    <source>
        <dbReference type="ARBA" id="ARBA00022448"/>
    </source>
</evidence>
<dbReference type="PROSITE" id="PS00153">
    <property type="entry name" value="ATPASE_GAMMA"/>
    <property type="match status" value="1"/>
</dbReference>
<keyword evidence="8" id="KW-0066">ATP synthesis</keyword>
<comment type="subcellular location">
    <subcellularLocation>
        <location evidence="1">Membrane</location>
        <topology evidence="1">Peripheral membrane protein</topology>
    </subcellularLocation>
</comment>
<keyword evidence="4" id="KW-0375">Hydrogen ion transport</keyword>
<evidence type="ECO:0000256" key="6">
    <source>
        <dbReference type="ARBA" id="ARBA00023136"/>
    </source>
</evidence>
<dbReference type="Gene3D" id="1.10.287.80">
    <property type="entry name" value="ATP synthase, gamma subunit, helix hairpin domain"/>
    <property type="match status" value="2"/>
</dbReference>
<dbReference type="HAMAP" id="MF_00815">
    <property type="entry name" value="ATP_synth_gamma_bact"/>
    <property type="match status" value="1"/>
</dbReference>
<dbReference type="Gene3D" id="3.40.1380.10">
    <property type="match status" value="1"/>
</dbReference>
<dbReference type="PRINTS" id="PR00126">
    <property type="entry name" value="ATPASEGAMMA"/>
</dbReference>
<dbReference type="NCBIfam" id="TIGR01146">
    <property type="entry name" value="ATPsyn_F1gamma"/>
    <property type="match status" value="1"/>
</dbReference>
<dbReference type="InterPro" id="IPR023632">
    <property type="entry name" value="ATP_synth_F1_gsu_CS"/>
</dbReference>
<evidence type="ECO:0000256" key="7">
    <source>
        <dbReference type="ARBA" id="ARBA00023196"/>
    </source>
</evidence>
<evidence type="ECO:0000256" key="4">
    <source>
        <dbReference type="ARBA" id="ARBA00022781"/>
    </source>
</evidence>
<dbReference type="AlphaFoldDB" id="A0A644UCG4"/>
<dbReference type="GO" id="GO:0045259">
    <property type="term" value="C:proton-transporting ATP synthase complex"/>
    <property type="evidence" value="ECO:0007669"/>
    <property type="project" value="UniProtKB-KW"/>
</dbReference>
<name>A0A644UCG4_9ZZZZ</name>
<keyword evidence="5" id="KW-0406">Ion transport</keyword>
<comment type="similarity">
    <text evidence="2">Belongs to the ATPase gamma chain family.</text>
</comment>
<evidence type="ECO:0000256" key="1">
    <source>
        <dbReference type="ARBA" id="ARBA00004170"/>
    </source>
</evidence>
<dbReference type="PANTHER" id="PTHR11693">
    <property type="entry name" value="ATP SYNTHASE GAMMA CHAIN"/>
    <property type="match status" value="1"/>
</dbReference>
<dbReference type="Pfam" id="PF00231">
    <property type="entry name" value="ATP-synt"/>
    <property type="match status" value="1"/>
</dbReference>
<comment type="caution">
    <text evidence="9">The sequence shown here is derived from an EMBL/GenBank/DDBJ whole genome shotgun (WGS) entry which is preliminary data.</text>
</comment>
<sequence length="303" mass="33840">MATPREIHRHIKSVKNIQQITKAMKMVAAARLRRAQEKAASSRPFAGKIKELLMTAVSDKKMMDKLNMDEHPLLSERPVKKVAYIIVSSDKGLAGAYNANLLKHAVVELMDKDSYILITVGRKAKDFFRRRGFSIYQSFFGFSDKPSYNDADEVAHVAEELFVSGAVDEVFLVYTQFKSALSFTPVTKRLLPVKPPVFQPEVNTYADDTVELNGDDNTSDVIFEPKAEETLKYLVPYYVRTLTYDSIMQAAASELGARMTAMSSATENANDLLHKLEVSYNKARQAGITNEINEIVGGAEALQ</sequence>
<evidence type="ECO:0000313" key="9">
    <source>
        <dbReference type="EMBL" id="MPL76668.1"/>
    </source>
</evidence>